<dbReference type="EMBL" id="JAWDEY010000012">
    <property type="protein sequence ID" value="KAK6589481.1"/>
    <property type="molecule type" value="Genomic_DNA"/>
</dbReference>
<dbReference type="AlphaFoldDB" id="A0AAV9XXQ9"/>
<protein>
    <submittedName>
        <fullName evidence="4">Uncharacterized protein</fullName>
    </submittedName>
</protein>
<feature type="compositionally biased region" description="Basic and acidic residues" evidence="3">
    <location>
        <begin position="380"/>
        <end position="395"/>
    </location>
</feature>
<dbReference type="PANTHER" id="PTHR45622:SF58">
    <property type="entry name" value="REGULATOR OF CHROMOSOME CONDENSATION DOMAIN-CONTAINING PROTEIN"/>
    <property type="match status" value="1"/>
</dbReference>
<feature type="region of interest" description="Disordered" evidence="3">
    <location>
        <begin position="380"/>
        <end position="400"/>
    </location>
</feature>
<evidence type="ECO:0000256" key="2">
    <source>
        <dbReference type="SAM" id="Coils"/>
    </source>
</evidence>
<reference evidence="4 5" key="1">
    <citation type="submission" date="2023-10" db="EMBL/GenBank/DDBJ databases">
        <title>Comparative genomics analysis reveals potential genetic determinants of host preference in Cryptosporidium xiaoi.</title>
        <authorList>
            <person name="Xiao L."/>
            <person name="Li J."/>
        </authorList>
    </citation>
    <scope>NUCLEOTIDE SEQUENCE [LARGE SCALE GENOMIC DNA]</scope>
    <source>
        <strain evidence="4 5">52996</strain>
    </source>
</reference>
<evidence type="ECO:0000256" key="1">
    <source>
        <dbReference type="ARBA" id="ARBA00022737"/>
    </source>
</evidence>
<feature type="coiled-coil region" evidence="2">
    <location>
        <begin position="822"/>
        <end position="849"/>
    </location>
</feature>
<dbReference type="Gene3D" id="2.130.10.30">
    <property type="entry name" value="Regulator of chromosome condensation 1/beta-lactamase-inhibitor protein II"/>
    <property type="match status" value="1"/>
</dbReference>
<keyword evidence="2" id="KW-0175">Coiled coil</keyword>
<sequence length="870" mass="100965">MNPSHDELQRITRAFYVWHEEFLRNSDGSVNASPQPQAFVCNVDVTKLSSGELFSGFVTDQGYLYCWAWNKEIKDRNDLIINPISIAGIDEYVCDLSCGSNHFSCFTENNSLYIWAFSTLAINNVCEETINQKTPIIMKDWDSTIRSISSGRNHILVLLSNNSLYSIQIFSDSEFQENTIETKTNLVKGVSDKITKIIAGTDISACLTENNLVYYWSLSNKYVSDNSESLVENLNIESITRDHTCSEDYCSVVIKSITTQKNLIFLGILFTCETCGSSESNILSGFTHIYSFNCETMEVILIKNTVKGKTFKSFHPLCNYICVMYLDDTIFFKNLYINEEEVMIRTKGEIKFSNVSSKGKCLIMSIIQNVAVLDNTAEDNTSKDEKSCESIKSDDSENENLELNSKTKDLTVCQVSEHHIPSNTTFQLSDQEGENYKVTYDIQVLDSENSTNLSENKFTYLKPTVSSTMALKEARVNRHSFLRKGEGKNGYIKSGTEKKVPSNYLSSRKLENIQKITNNKSIDRNNETRIHHVKILELENENKKVLKLLEETNKQYFKDMKSLYEQLKEKNDEKFPLKTVVEQLQRELFIEKEERKKLKDEYENVKSKLQIEINTKNIKRDLLNTQLIIERDNLAKENQDMKNKYADLNNKYMNLEIVLAEISAKYNESTQENDQLKQKYEEIDQIHTETINQLSKAELEMYELKRENETLKTPNRIQNISVSELYEYIDKLENNIKDMKSYCSENHCEKSELIKYESKLNSNSNSIQKENLIKYNEDSKKIKEFIKEKILEFKQYNSDITKLSHIDQKYSSEITMQISELINTMVERINEANLRNRSLEKKVKILERCIKTRKEDVNIIAENEMIQMNK</sequence>
<evidence type="ECO:0000256" key="3">
    <source>
        <dbReference type="SAM" id="MobiDB-lite"/>
    </source>
</evidence>
<evidence type="ECO:0000313" key="5">
    <source>
        <dbReference type="Proteomes" id="UP001311799"/>
    </source>
</evidence>
<comment type="caution">
    <text evidence="4">The sequence shown here is derived from an EMBL/GenBank/DDBJ whole genome shotgun (WGS) entry which is preliminary data.</text>
</comment>
<keyword evidence="5" id="KW-1185">Reference proteome</keyword>
<accession>A0AAV9XXQ9</accession>
<dbReference type="InterPro" id="IPR051709">
    <property type="entry name" value="Ub-ligase/GTPase-reg"/>
</dbReference>
<organism evidence="4 5">
    <name type="scientific">Cryptosporidium xiaoi</name>
    <dbReference type="NCBI Taxonomy" id="659607"/>
    <lineage>
        <taxon>Eukaryota</taxon>
        <taxon>Sar</taxon>
        <taxon>Alveolata</taxon>
        <taxon>Apicomplexa</taxon>
        <taxon>Conoidasida</taxon>
        <taxon>Coccidia</taxon>
        <taxon>Eucoccidiorida</taxon>
        <taxon>Eimeriorina</taxon>
        <taxon>Cryptosporidiidae</taxon>
        <taxon>Cryptosporidium</taxon>
    </lineage>
</organism>
<dbReference type="Proteomes" id="UP001311799">
    <property type="component" value="Unassembled WGS sequence"/>
</dbReference>
<gene>
    <name evidence="4" type="ORF">RS030_203091</name>
</gene>
<proteinExistence type="predicted"/>
<feature type="coiled-coil region" evidence="2">
    <location>
        <begin position="535"/>
        <end position="707"/>
    </location>
</feature>
<keyword evidence="1" id="KW-0677">Repeat</keyword>
<evidence type="ECO:0000313" key="4">
    <source>
        <dbReference type="EMBL" id="KAK6589481.1"/>
    </source>
</evidence>
<dbReference type="PANTHER" id="PTHR45622">
    <property type="entry name" value="UBIQUITIN-PROTEIN LIGASE E3A-RELATED"/>
    <property type="match status" value="1"/>
</dbReference>
<dbReference type="InterPro" id="IPR009091">
    <property type="entry name" value="RCC1/BLIP-II"/>
</dbReference>
<name>A0AAV9XXQ9_9CRYT</name>
<dbReference type="SUPFAM" id="SSF50985">
    <property type="entry name" value="RCC1/BLIP-II"/>
    <property type="match status" value="1"/>
</dbReference>